<sequence>MTKELLSQYTLNDMIVQYWIDPSSHQVGLLLVPANLAAKVDTDKEYVIDPLIQVKLVGDDYPGGFAQGRTMRNSQSVKDFRYEKQYVIEDEQSSRIITVLRNEKNLVMEHMLSYCTGFEACEVNTTIINKGIGEVHLEMLSSFSLGGITPFEKGDTPFTLMIHRLRSKWSNEGRLDTRSAEDLQLEPSWSRHGVHSERFGQVGSLPVRGFFPFVAIEDTKRNVIWAVQLAHSGSWQMEIYRQDDALSVSGGLADREFGHWDMILRPNEELTSPSAYLTVVEGDIDRATQRLTSMHGKSLTQLPKVEEDLPIIFNEYFTTMGVPSHENILLLSNKLKGKGITYLVIDAGWYAEEGKGWEDNIGDWNISPELFPQGLEAATQDIRKCGMIPGIWFELETCAPSAEAYSWTEHLLQRDGIPINSGKRRFWNFMDPFVIEYLSDKVIAFLRKYGFGYLKIDYNETIGIGCDGFESLGEGLRQQLTAFQAFLQKIRDELPELVIENCSSGGHRLEPSMMGLTSLASFSDAHEELEIPIIAANLHRAILPRQSQIWAVLRKEDSKKRLIYSMVNTFLGRVCLTGEIYDLDKEQWNVVDEGINFYRRISAIIKEGLSYRYGPVINSYRHPEGWQAMLRVRSDQLEALVVFHTFGGHLPEQIDVQVSIDKKYEIEAIYAEDHKDITLHEGVLSYKIKGDFHAAAVLLRSIQANTHIADHNQI</sequence>
<dbReference type="Pfam" id="PF02065">
    <property type="entry name" value="Melibiase"/>
    <property type="match status" value="1"/>
</dbReference>
<accession>A0ABS4IUS1</accession>
<dbReference type="InterPro" id="IPR013785">
    <property type="entry name" value="Aldolase_TIM"/>
</dbReference>
<evidence type="ECO:0000313" key="3">
    <source>
        <dbReference type="Proteomes" id="UP001519287"/>
    </source>
</evidence>
<evidence type="ECO:0000313" key="2">
    <source>
        <dbReference type="EMBL" id="MBP1990835.1"/>
    </source>
</evidence>
<dbReference type="GO" id="GO:0004557">
    <property type="term" value="F:alpha-galactosidase activity"/>
    <property type="evidence" value="ECO:0007669"/>
    <property type="project" value="UniProtKB-EC"/>
</dbReference>
<dbReference type="PIRSF" id="PIRSF005536">
    <property type="entry name" value="Agal"/>
    <property type="match status" value="1"/>
</dbReference>
<dbReference type="InterPro" id="IPR017853">
    <property type="entry name" value="GH"/>
</dbReference>
<dbReference type="SUPFAM" id="SSF51445">
    <property type="entry name" value="(Trans)glycosidases"/>
    <property type="match status" value="1"/>
</dbReference>
<name>A0ABS4IUS1_9BACL</name>
<protein>
    <recommendedName>
        <fullName evidence="1">Alpha-galactosidase</fullName>
        <ecNumber evidence="1">3.2.1.22</ecNumber>
    </recommendedName>
</protein>
<keyword evidence="1 2" id="KW-0326">Glycosidase</keyword>
<dbReference type="Gene3D" id="2.70.98.60">
    <property type="entry name" value="alpha-galactosidase from lactobacil brevis"/>
    <property type="match status" value="1"/>
</dbReference>
<comment type="similarity">
    <text evidence="1">Belongs to the glycosyl hydrolase.</text>
</comment>
<organism evidence="2 3">
    <name type="scientific">Paenibacillus eucommiae</name>
    <dbReference type="NCBI Taxonomy" id="1355755"/>
    <lineage>
        <taxon>Bacteria</taxon>
        <taxon>Bacillati</taxon>
        <taxon>Bacillota</taxon>
        <taxon>Bacilli</taxon>
        <taxon>Bacillales</taxon>
        <taxon>Paenibacillaceae</taxon>
        <taxon>Paenibacillus</taxon>
    </lineage>
</organism>
<comment type="caution">
    <text evidence="2">The sequence shown here is derived from an EMBL/GenBank/DDBJ whole genome shotgun (WGS) entry which is preliminary data.</text>
</comment>
<evidence type="ECO:0000256" key="1">
    <source>
        <dbReference type="PIRNR" id="PIRNR005536"/>
    </source>
</evidence>
<dbReference type="EMBL" id="JAGGLB010000006">
    <property type="protein sequence ID" value="MBP1990835.1"/>
    <property type="molecule type" value="Genomic_DNA"/>
</dbReference>
<proteinExistence type="inferred from homology"/>
<dbReference type="RefSeq" id="WP_209971586.1">
    <property type="nucleotide sequence ID" value="NZ_JAGGLB010000006.1"/>
</dbReference>
<dbReference type="InterPro" id="IPR038417">
    <property type="entry name" value="Alpga-gal_N_sf"/>
</dbReference>
<comment type="catalytic activity">
    <reaction evidence="1">
        <text>Hydrolysis of terminal, non-reducing alpha-D-galactose residues in alpha-D-galactosides, including galactose oligosaccharides, galactomannans and galactolipids.</text>
        <dbReference type="EC" id="3.2.1.22"/>
    </reaction>
</comment>
<dbReference type="EC" id="3.2.1.22" evidence="1"/>
<dbReference type="InterPro" id="IPR002252">
    <property type="entry name" value="Glyco_hydro_36"/>
</dbReference>
<dbReference type="CDD" id="cd14791">
    <property type="entry name" value="GH36"/>
    <property type="match status" value="1"/>
</dbReference>
<dbReference type="PRINTS" id="PR00743">
    <property type="entry name" value="GLHYDRLASE36"/>
</dbReference>
<dbReference type="Gene3D" id="3.20.20.70">
    <property type="entry name" value="Aldolase class I"/>
    <property type="match status" value="1"/>
</dbReference>
<dbReference type="Proteomes" id="UP001519287">
    <property type="component" value="Unassembled WGS sequence"/>
</dbReference>
<keyword evidence="3" id="KW-1185">Reference proteome</keyword>
<reference evidence="2 3" key="1">
    <citation type="submission" date="2021-03" db="EMBL/GenBank/DDBJ databases">
        <title>Genomic Encyclopedia of Type Strains, Phase IV (KMG-IV): sequencing the most valuable type-strain genomes for metagenomic binning, comparative biology and taxonomic classification.</title>
        <authorList>
            <person name="Goeker M."/>
        </authorList>
    </citation>
    <scope>NUCLEOTIDE SEQUENCE [LARGE SCALE GENOMIC DNA]</scope>
    <source>
        <strain evidence="2 3">DSM 26048</strain>
    </source>
</reference>
<gene>
    <name evidence="2" type="ORF">J2Z66_002441</name>
</gene>
<keyword evidence="1 2" id="KW-0378">Hydrolase</keyword>